<reference evidence="1 2" key="1">
    <citation type="submission" date="2024-02" db="EMBL/GenBank/DDBJ databases">
        <authorList>
            <person name="Chen Y."/>
            <person name="Shah S."/>
            <person name="Dougan E. K."/>
            <person name="Thang M."/>
            <person name="Chan C."/>
        </authorList>
    </citation>
    <scope>NUCLEOTIDE SEQUENCE [LARGE SCALE GENOMIC DNA]</scope>
</reference>
<sequence>MAILDQEHQQRIPVKVTAFRQFAANLMAQLTEQCAGSTKTSTLANQGSCKRFFTAVAKVAELLGFKSTQALFGPVQPI</sequence>
<accession>A0ABP0SH49</accession>
<dbReference type="Proteomes" id="UP001642484">
    <property type="component" value="Unassembled WGS sequence"/>
</dbReference>
<protein>
    <submittedName>
        <fullName evidence="1">Uncharacterized protein</fullName>
    </submittedName>
</protein>
<dbReference type="EMBL" id="CAXAMN010027584">
    <property type="protein sequence ID" value="CAK9111703.1"/>
    <property type="molecule type" value="Genomic_DNA"/>
</dbReference>
<name>A0ABP0SH49_9DINO</name>
<keyword evidence="2" id="KW-1185">Reference proteome</keyword>
<comment type="caution">
    <text evidence="1">The sequence shown here is derived from an EMBL/GenBank/DDBJ whole genome shotgun (WGS) entry which is preliminary data.</text>
</comment>
<gene>
    <name evidence="1" type="ORF">CCMP2556_LOCUS51838</name>
</gene>
<evidence type="ECO:0000313" key="1">
    <source>
        <dbReference type="EMBL" id="CAK9111703.1"/>
    </source>
</evidence>
<proteinExistence type="predicted"/>
<organism evidence="1 2">
    <name type="scientific">Durusdinium trenchii</name>
    <dbReference type="NCBI Taxonomy" id="1381693"/>
    <lineage>
        <taxon>Eukaryota</taxon>
        <taxon>Sar</taxon>
        <taxon>Alveolata</taxon>
        <taxon>Dinophyceae</taxon>
        <taxon>Suessiales</taxon>
        <taxon>Symbiodiniaceae</taxon>
        <taxon>Durusdinium</taxon>
    </lineage>
</organism>
<evidence type="ECO:0000313" key="2">
    <source>
        <dbReference type="Proteomes" id="UP001642484"/>
    </source>
</evidence>